<evidence type="ECO:0000313" key="3">
    <source>
        <dbReference type="Proteomes" id="UP001311915"/>
    </source>
</evidence>
<dbReference type="PANTHER" id="PTHR33067">
    <property type="entry name" value="RNA-DIRECTED DNA POLYMERASE-RELATED"/>
    <property type="match status" value="1"/>
</dbReference>
<sequence>MPNIRIKRVPLLPYDRDRGEQRGGRSSPSQCQPISLRGRAQYSAHMMYEEDNADLDGAGATIAIVLPALLPSVKFTITSTMIQFLNLKCMFRGAVGDDENQNLMNFVAICKSQEISGVNQTTMRLRLFPLSLTGEASNWFSQKLKKFPNHDLTKRHLKQAFYRSLNYVTKPVVDSVCGGLFLRKSFAESMQLLDEGYNSGNADRNYARDGQYDRPSNRDQGNWQNRDRYRNDRSGVYVPPDNRDRVGSSSSGSKLEDMIAKVLQKVESTDAGVKEMRESQEGRALHGHATRSGKVLTDPMFAGTKHEQVLEQVGADEDETVQVNDSEEVQHKSQPVRGKEKEVEQNFPLQQIPRPPPPFHQRLRKKAEDGKFTKFITMLKQLSVNTPLVEALGQMPGYAKFMKDLVTKKRVVSLDFTNDVHHCSAIATRSLVKKKEDPCAFTIPCTIGSINFPKELCDLGSNINLMPLAIYKKLGLEF</sequence>
<organism evidence="2 3">
    <name type="scientific">Solanum pinnatisectum</name>
    <name type="common">tansyleaf nightshade</name>
    <dbReference type="NCBI Taxonomy" id="50273"/>
    <lineage>
        <taxon>Eukaryota</taxon>
        <taxon>Viridiplantae</taxon>
        <taxon>Streptophyta</taxon>
        <taxon>Embryophyta</taxon>
        <taxon>Tracheophyta</taxon>
        <taxon>Spermatophyta</taxon>
        <taxon>Magnoliopsida</taxon>
        <taxon>eudicotyledons</taxon>
        <taxon>Gunneridae</taxon>
        <taxon>Pentapetalae</taxon>
        <taxon>asterids</taxon>
        <taxon>lamiids</taxon>
        <taxon>Solanales</taxon>
        <taxon>Solanaceae</taxon>
        <taxon>Solanoideae</taxon>
        <taxon>Solaneae</taxon>
        <taxon>Solanum</taxon>
    </lineage>
</organism>
<comment type="caution">
    <text evidence="2">The sequence shown here is derived from an EMBL/GenBank/DDBJ whole genome shotgun (WGS) entry which is preliminary data.</text>
</comment>
<feature type="region of interest" description="Disordered" evidence="1">
    <location>
        <begin position="197"/>
        <end position="256"/>
    </location>
</feature>
<name>A0AAV9KBN3_9SOLN</name>
<protein>
    <recommendedName>
        <fullName evidence="4">Retrotransposon gag domain-containing protein</fullName>
    </recommendedName>
</protein>
<proteinExistence type="predicted"/>
<keyword evidence="3" id="KW-1185">Reference proteome</keyword>
<accession>A0AAV9KBN3</accession>
<evidence type="ECO:0000313" key="2">
    <source>
        <dbReference type="EMBL" id="KAK4709999.1"/>
    </source>
</evidence>
<evidence type="ECO:0008006" key="4">
    <source>
        <dbReference type="Google" id="ProtNLM"/>
    </source>
</evidence>
<reference evidence="2 3" key="1">
    <citation type="submission" date="2023-10" db="EMBL/GenBank/DDBJ databases">
        <title>Genome-Wide Identification Analysis in wild type Solanum Pinnatisectum Reveals Some Genes Defensing Phytophthora Infestans.</title>
        <authorList>
            <person name="Sun C."/>
        </authorList>
    </citation>
    <scope>NUCLEOTIDE SEQUENCE [LARGE SCALE GENOMIC DNA]</scope>
    <source>
        <strain evidence="2">LQN</strain>
        <tissue evidence="2">Leaf</tissue>
    </source>
</reference>
<dbReference type="PANTHER" id="PTHR33067:SF9">
    <property type="entry name" value="RNA-DIRECTED DNA POLYMERASE"/>
    <property type="match status" value="1"/>
</dbReference>
<dbReference type="Proteomes" id="UP001311915">
    <property type="component" value="Unassembled WGS sequence"/>
</dbReference>
<feature type="compositionally biased region" description="Basic and acidic residues" evidence="1">
    <location>
        <begin position="205"/>
        <end position="217"/>
    </location>
</feature>
<feature type="region of interest" description="Disordered" evidence="1">
    <location>
        <begin position="321"/>
        <end position="359"/>
    </location>
</feature>
<dbReference type="AlphaFoldDB" id="A0AAV9KBN3"/>
<evidence type="ECO:0000256" key="1">
    <source>
        <dbReference type="SAM" id="MobiDB-lite"/>
    </source>
</evidence>
<gene>
    <name evidence="2" type="ORF">R3W88_004512</name>
</gene>
<dbReference type="EMBL" id="JAWPEI010000011">
    <property type="protein sequence ID" value="KAK4709999.1"/>
    <property type="molecule type" value="Genomic_DNA"/>
</dbReference>